<dbReference type="Proteomes" id="UP001189429">
    <property type="component" value="Unassembled WGS sequence"/>
</dbReference>
<accession>A0ABN9V455</accession>
<dbReference type="EMBL" id="CAUYUJ010016563">
    <property type="protein sequence ID" value="CAK0866702.1"/>
    <property type="molecule type" value="Genomic_DNA"/>
</dbReference>
<reference evidence="1" key="1">
    <citation type="submission" date="2023-10" db="EMBL/GenBank/DDBJ databases">
        <authorList>
            <person name="Chen Y."/>
            <person name="Shah S."/>
            <person name="Dougan E. K."/>
            <person name="Thang M."/>
            <person name="Chan C."/>
        </authorList>
    </citation>
    <scope>NUCLEOTIDE SEQUENCE [LARGE SCALE GENOMIC DNA]</scope>
</reference>
<gene>
    <name evidence="1" type="ORF">PCOR1329_LOCUS53814</name>
</gene>
<protein>
    <recommendedName>
        <fullName evidence="3">K Homology domain-containing protein</fullName>
    </recommendedName>
</protein>
<evidence type="ECO:0000313" key="2">
    <source>
        <dbReference type="Proteomes" id="UP001189429"/>
    </source>
</evidence>
<name>A0ABN9V455_9DINO</name>
<sequence length="142" mass="15060">MLEPARSVYDTAISSMMQGIAIGSSSSGLGGQTRGELGEASGELEVAFAQPCETPVKDVPDRIELSDQENDLVSKSHSSIKFAIPIGAIGRILERPWSELAASGATFAVDQTEVEGMVTLNGSLDAVHRAHRLIIERISADH</sequence>
<organism evidence="1 2">
    <name type="scientific">Prorocentrum cordatum</name>
    <dbReference type="NCBI Taxonomy" id="2364126"/>
    <lineage>
        <taxon>Eukaryota</taxon>
        <taxon>Sar</taxon>
        <taxon>Alveolata</taxon>
        <taxon>Dinophyceae</taxon>
        <taxon>Prorocentrales</taxon>
        <taxon>Prorocentraceae</taxon>
        <taxon>Prorocentrum</taxon>
    </lineage>
</organism>
<keyword evidence="2" id="KW-1185">Reference proteome</keyword>
<proteinExistence type="predicted"/>
<comment type="caution">
    <text evidence="1">The sequence shown here is derived from an EMBL/GenBank/DDBJ whole genome shotgun (WGS) entry which is preliminary data.</text>
</comment>
<evidence type="ECO:0000313" key="1">
    <source>
        <dbReference type="EMBL" id="CAK0866702.1"/>
    </source>
</evidence>
<evidence type="ECO:0008006" key="3">
    <source>
        <dbReference type="Google" id="ProtNLM"/>
    </source>
</evidence>